<keyword evidence="3" id="KW-1185">Reference proteome</keyword>
<protein>
    <submittedName>
        <fullName evidence="2">Uncharacterized protein</fullName>
    </submittedName>
</protein>
<evidence type="ECO:0000313" key="3">
    <source>
        <dbReference type="Proteomes" id="UP001642540"/>
    </source>
</evidence>
<feature type="region of interest" description="Disordered" evidence="1">
    <location>
        <begin position="228"/>
        <end position="250"/>
    </location>
</feature>
<evidence type="ECO:0000256" key="1">
    <source>
        <dbReference type="SAM" id="MobiDB-lite"/>
    </source>
</evidence>
<evidence type="ECO:0000313" key="2">
    <source>
        <dbReference type="EMBL" id="CAL8107996.1"/>
    </source>
</evidence>
<comment type="caution">
    <text evidence="2">The sequence shown here is derived from an EMBL/GenBank/DDBJ whole genome shotgun (WGS) entry which is preliminary data.</text>
</comment>
<proteinExistence type="predicted"/>
<organism evidence="2 3">
    <name type="scientific">Orchesella dallaii</name>
    <dbReference type="NCBI Taxonomy" id="48710"/>
    <lineage>
        <taxon>Eukaryota</taxon>
        <taxon>Metazoa</taxon>
        <taxon>Ecdysozoa</taxon>
        <taxon>Arthropoda</taxon>
        <taxon>Hexapoda</taxon>
        <taxon>Collembola</taxon>
        <taxon>Entomobryomorpha</taxon>
        <taxon>Entomobryoidea</taxon>
        <taxon>Orchesellidae</taxon>
        <taxon>Orchesellinae</taxon>
        <taxon>Orchesella</taxon>
    </lineage>
</organism>
<reference evidence="2 3" key="1">
    <citation type="submission" date="2024-08" db="EMBL/GenBank/DDBJ databases">
        <authorList>
            <person name="Cucini C."/>
            <person name="Frati F."/>
        </authorList>
    </citation>
    <scope>NUCLEOTIDE SEQUENCE [LARGE SCALE GENOMIC DNA]</scope>
</reference>
<dbReference type="Proteomes" id="UP001642540">
    <property type="component" value="Unassembled WGS sequence"/>
</dbReference>
<accession>A0ABP1QLP0</accession>
<dbReference type="EMBL" id="CAXLJM020000039">
    <property type="protein sequence ID" value="CAL8107996.1"/>
    <property type="molecule type" value="Genomic_DNA"/>
</dbReference>
<name>A0ABP1QLP0_9HEXA</name>
<sequence>MCATESKIALKPSLDALAKCNHKFDQLTGILRKKIAWNKTFSVISTMEGQLHARVNDFRKKQAHYQSTKIDLLDGMSSKDLQLNFSLAEEIDSKYEILNEIANKFKTKLNNASEESKEERKVWLDDGFIVPELTVFMKLSEKSRNAMVKKCREGDWVAERIKIMFTALTFEWSKLEGDLGDRVKDCTQSMENLLWEKLLFTGVNSCSRMSDAWKNRVTKNLRKRALQTMIKKPDTSSGASPSSSRQKKSS</sequence>
<gene>
    <name evidence="2" type="ORF">ODALV1_LOCUS12840</name>
</gene>